<dbReference type="InterPro" id="IPR008909">
    <property type="entry name" value="DALR_anticod-bd"/>
</dbReference>
<dbReference type="Pfam" id="PF00750">
    <property type="entry name" value="tRNA-synt_1d"/>
    <property type="match status" value="1"/>
</dbReference>
<evidence type="ECO:0000256" key="8">
    <source>
        <dbReference type="ARBA" id="ARBA00022917"/>
    </source>
</evidence>
<comment type="subcellular location">
    <subcellularLocation>
        <location evidence="1">Cytoplasm</location>
        <location evidence="1">Cytosol</location>
    </subcellularLocation>
</comment>
<feature type="domain" description="Arginyl tRNA synthetase N-terminal" evidence="16">
    <location>
        <begin position="92"/>
        <end position="180"/>
    </location>
</feature>
<dbReference type="InterPro" id="IPR005148">
    <property type="entry name" value="Arg-tRNA-synth_N"/>
</dbReference>
<dbReference type="GO" id="GO:0005524">
    <property type="term" value="F:ATP binding"/>
    <property type="evidence" value="ECO:0007669"/>
    <property type="project" value="UniProtKB-KW"/>
</dbReference>
<evidence type="ECO:0000256" key="11">
    <source>
        <dbReference type="ARBA" id="ARBA00049339"/>
    </source>
</evidence>
<evidence type="ECO:0000256" key="1">
    <source>
        <dbReference type="ARBA" id="ARBA00004514"/>
    </source>
</evidence>
<dbReference type="HAMAP" id="MF_00123">
    <property type="entry name" value="Arg_tRNA_synth"/>
    <property type="match status" value="1"/>
</dbReference>
<dbReference type="EC" id="6.1.1.19" evidence="3"/>
<dbReference type="FunFam" id="3.30.1360.70:FF:000002">
    <property type="entry name" value="arginine--tRNA ligase, cytoplasmic"/>
    <property type="match status" value="1"/>
</dbReference>
<accession>A0AAW2FDI1</accession>
<dbReference type="Gene3D" id="3.40.50.620">
    <property type="entry name" value="HUPs"/>
    <property type="match status" value="1"/>
</dbReference>
<keyword evidence="7 13" id="KW-0067">ATP-binding</keyword>
<keyword evidence="14" id="KW-0175">Coiled coil</keyword>
<evidence type="ECO:0000259" key="16">
    <source>
        <dbReference type="SMART" id="SM01016"/>
    </source>
</evidence>
<evidence type="ECO:0000313" key="17">
    <source>
        <dbReference type="EMBL" id="KAL0113270.1"/>
    </source>
</evidence>
<proteinExistence type="inferred from homology"/>
<dbReference type="GO" id="GO:0005829">
    <property type="term" value="C:cytosol"/>
    <property type="evidence" value="ECO:0007669"/>
    <property type="project" value="UniProtKB-SubCell"/>
</dbReference>
<comment type="caution">
    <text evidence="17">The sequence shown here is derived from an EMBL/GenBank/DDBJ whole genome shotgun (WGS) entry which is preliminary data.</text>
</comment>
<evidence type="ECO:0000256" key="5">
    <source>
        <dbReference type="ARBA" id="ARBA00022598"/>
    </source>
</evidence>
<dbReference type="AlphaFoldDB" id="A0AAW2FDI1"/>
<keyword evidence="6 13" id="KW-0547">Nucleotide-binding</keyword>
<evidence type="ECO:0000256" key="3">
    <source>
        <dbReference type="ARBA" id="ARBA00012837"/>
    </source>
</evidence>
<evidence type="ECO:0000256" key="14">
    <source>
        <dbReference type="SAM" id="Coils"/>
    </source>
</evidence>
<dbReference type="SUPFAM" id="SSF47323">
    <property type="entry name" value="Anticodon-binding domain of a subclass of class I aminoacyl-tRNA synthetases"/>
    <property type="match status" value="1"/>
</dbReference>
<dbReference type="PROSITE" id="PS00178">
    <property type="entry name" value="AA_TRNA_LIGASE_I"/>
    <property type="match status" value="1"/>
</dbReference>
<dbReference type="Gene3D" id="1.10.730.10">
    <property type="entry name" value="Isoleucyl-tRNA Synthetase, Domain 1"/>
    <property type="match status" value="1"/>
</dbReference>
<evidence type="ECO:0000256" key="10">
    <source>
        <dbReference type="ARBA" id="ARBA00033033"/>
    </source>
</evidence>
<name>A0AAW2FDI1_9HYME</name>
<dbReference type="Pfam" id="PF05746">
    <property type="entry name" value="DALR_1"/>
    <property type="match status" value="1"/>
</dbReference>
<dbReference type="FunFam" id="1.10.730.10:FF:000064">
    <property type="entry name" value="Probable arginine--tRNA ligase, cytoplasmic"/>
    <property type="match status" value="1"/>
</dbReference>
<evidence type="ECO:0000259" key="15">
    <source>
        <dbReference type="SMART" id="SM00836"/>
    </source>
</evidence>
<evidence type="ECO:0000256" key="4">
    <source>
        <dbReference type="ARBA" id="ARBA00022490"/>
    </source>
</evidence>
<reference evidence="17 18" key="1">
    <citation type="submission" date="2023-03" db="EMBL/GenBank/DDBJ databases">
        <title>High recombination rates correlate with genetic variation in Cardiocondyla obscurior ants.</title>
        <authorList>
            <person name="Errbii M."/>
        </authorList>
    </citation>
    <scope>NUCLEOTIDE SEQUENCE [LARGE SCALE GENOMIC DNA]</scope>
    <source>
        <strain evidence="17">Alpha-2009</strain>
        <tissue evidence="17">Whole body</tissue>
    </source>
</reference>
<dbReference type="PRINTS" id="PR01038">
    <property type="entry name" value="TRNASYNTHARG"/>
</dbReference>
<dbReference type="SMART" id="SM00836">
    <property type="entry name" value="DALR_1"/>
    <property type="match status" value="1"/>
</dbReference>
<dbReference type="SUPFAM" id="SSF52374">
    <property type="entry name" value="Nucleotidylyl transferase"/>
    <property type="match status" value="1"/>
</dbReference>
<dbReference type="NCBIfam" id="TIGR00456">
    <property type="entry name" value="argS"/>
    <property type="match status" value="1"/>
</dbReference>
<dbReference type="GO" id="GO:0006420">
    <property type="term" value="P:arginyl-tRNA aminoacylation"/>
    <property type="evidence" value="ECO:0007669"/>
    <property type="project" value="InterPro"/>
</dbReference>
<keyword evidence="18" id="KW-1185">Reference proteome</keyword>
<dbReference type="GO" id="GO:0017101">
    <property type="term" value="C:aminoacyl-tRNA synthetase multienzyme complex"/>
    <property type="evidence" value="ECO:0007669"/>
    <property type="project" value="UniProtKB-ARBA"/>
</dbReference>
<evidence type="ECO:0000256" key="9">
    <source>
        <dbReference type="ARBA" id="ARBA00023146"/>
    </source>
</evidence>
<dbReference type="Gene3D" id="3.30.1360.70">
    <property type="entry name" value="Arginyl tRNA synthetase N-terminal domain"/>
    <property type="match status" value="1"/>
</dbReference>
<keyword evidence="5 13" id="KW-0436">Ligase</keyword>
<keyword evidence="8 13" id="KW-0648">Protein biosynthesis</keyword>
<dbReference type="EMBL" id="JADYXP020000012">
    <property type="protein sequence ID" value="KAL0113270.1"/>
    <property type="molecule type" value="Genomic_DNA"/>
</dbReference>
<dbReference type="CDD" id="cd00671">
    <property type="entry name" value="ArgRS_core"/>
    <property type="match status" value="1"/>
</dbReference>
<dbReference type="GO" id="GO:0004814">
    <property type="term" value="F:arginine-tRNA ligase activity"/>
    <property type="evidence" value="ECO:0007669"/>
    <property type="project" value="UniProtKB-EC"/>
</dbReference>
<comment type="catalytic activity">
    <reaction evidence="11">
        <text>tRNA(Arg) + L-arginine + ATP = L-arginyl-tRNA(Arg) + AMP + diphosphate</text>
        <dbReference type="Rhea" id="RHEA:20301"/>
        <dbReference type="Rhea" id="RHEA-COMP:9658"/>
        <dbReference type="Rhea" id="RHEA-COMP:9673"/>
        <dbReference type="ChEBI" id="CHEBI:30616"/>
        <dbReference type="ChEBI" id="CHEBI:32682"/>
        <dbReference type="ChEBI" id="CHEBI:33019"/>
        <dbReference type="ChEBI" id="CHEBI:78442"/>
        <dbReference type="ChEBI" id="CHEBI:78513"/>
        <dbReference type="ChEBI" id="CHEBI:456215"/>
        <dbReference type="EC" id="6.1.1.19"/>
    </reaction>
</comment>
<sequence length="674" mass="77131">MSKKDIDLLNERAATAEKEILSLKLQLESLQQSVTADISSDRSKEEFEKLQQENAKLTHRIMILKRTVEMQRNKLDNRMEGLKSADTISILDNLSTVFNKAISAAYPDIVDPPVIVTTSTNSKFGDYQCNSAMPLAQQLSISGTKVPPREVAKKIMSKLEISPIVEKYEIAGAGFINIYVKREFGQSILCNWLSSGQIPPPYVKKKRIIVDFSSPNIAKEMHVGHLRSTIIGDSISRLLEYLGHDVLRLNHVGDWGTQFGMLIAHLQDKFPNYLSTVPPLEDLQTFYKESKIRFDGDEEFKKRAYECVVKLQAFEPDITKAWKMICDVSRQELEKVYTRLDIKLVERGESFYQKYMEVIVKELDSKNMLEEDNGRKVMWGEKHGSGIPFIIIKSDGGFTYDTSDMASIKHRIEKERADWLIYVTDAGQSLHFQMLESCAKRAGILKSFHRMDHVGFGVVLGEDKKKFKTRSGDTVKLNNLLDEGLKRALQKLKEKERDKILSEEELKKAQESIAYGCIKYADLSHNRNHEYVFSFDKMLEDKGNTAVYLLYALTRIRSIARTANITKDKLKQSLHEVPISLDHEKEWKLAKVLLKFPDVILNIHEELYLHPLCEFCYEVSCAFTEFYDKCYCVEKNQSGQIVKVNMGRLLLAEATALVLEQCFSLLGLKPVAQM</sequence>
<dbReference type="InterPro" id="IPR001412">
    <property type="entry name" value="aa-tRNA-synth_I_CS"/>
</dbReference>
<feature type="coiled-coil region" evidence="14">
    <location>
        <begin position="6"/>
        <end position="85"/>
    </location>
</feature>
<evidence type="ECO:0000313" key="18">
    <source>
        <dbReference type="Proteomes" id="UP001430953"/>
    </source>
</evidence>
<dbReference type="PANTHER" id="PTHR11956">
    <property type="entry name" value="ARGINYL-TRNA SYNTHETASE"/>
    <property type="match status" value="1"/>
</dbReference>
<feature type="coiled-coil region" evidence="14">
    <location>
        <begin position="478"/>
        <end position="512"/>
    </location>
</feature>
<evidence type="ECO:0000256" key="6">
    <source>
        <dbReference type="ARBA" id="ARBA00022741"/>
    </source>
</evidence>
<dbReference type="Proteomes" id="UP001430953">
    <property type="component" value="Unassembled WGS sequence"/>
</dbReference>
<dbReference type="PANTHER" id="PTHR11956:SF5">
    <property type="entry name" value="ARGININE--TRNA LIGASE, CYTOPLASMIC"/>
    <property type="match status" value="1"/>
</dbReference>
<dbReference type="FunFam" id="3.40.50.620:FF:000084">
    <property type="entry name" value="arginine--tRNA ligase, cytoplasmic"/>
    <property type="match status" value="1"/>
</dbReference>
<organism evidence="17 18">
    <name type="scientific">Cardiocondyla obscurior</name>
    <dbReference type="NCBI Taxonomy" id="286306"/>
    <lineage>
        <taxon>Eukaryota</taxon>
        <taxon>Metazoa</taxon>
        <taxon>Ecdysozoa</taxon>
        <taxon>Arthropoda</taxon>
        <taxon>Hexapoda</taxon>
        <taxon>Insecta</taxon>
        <taxon>Pterygota</taxon>
        <taxon>Neoptera</taxon>
        <taxon>Endopterygota</taxon>
        <taxon>Hymenoptera</taxon>
        <taxon>Apocrita</taxon>
        <taxon>Aculeata</taxon>
        <taxon>Formicoidea</taxon>
        <taxon>Formicidae</taxon>
        <taxon>Myrmicinae</taxon>
        <taxon>Cardiocondyla</taxon>
    </lineage>
</organism>
<gene>
    <name evidence="17" type="ORF">PUN28_012432</name>
</gene>
<keyword evidence="4" id="KW-0963">Cytoplasm</keyword>
<evidence type="ECO:0000256" key="7">
    <source>
        <dbReference type="ARBA" id="ARBA00022840"/>
    </source>
</evidence>
<dbReference type="SUPFAM" id="SSF55190">
    <property type="entry name" value="Arginyl-tRNA synthetase (ArgRS), N-terminal 'additional' domain"/>
    <property type="match status" value="1"/>
</dbReference>
<comment type="similarity">
    <text evidence="2 13">Belongs to the class-I aminoacyl-tRNA synthetase family.</text>
</comment>
<keyword evidence="9 13" id="KW-0030">Aminoacyl-tRNA synthetase</keyword>
<evidence type="ECO:0000256" key="12">
    <source>
        <dbReference type="ARBA" id="ARBA00071644"/>
    </source>
</evidence>
<protein>
    <recommendedName>
        <fullName evidence="12">Probable arginine--tRNA ligase, cytoplasmic</fullName>
        <ecNumber evidence="3">6.1.1.19</ecNumber>
    </recommendedName>
    <alternativeName>
        <fullName evidence="10">Arginyl-tRNA synthetase</fullName>
    </alternativeName>
</protein>
<dbReference type="InterPro" id="IPR035684">
    <property type="entry name" value="ArgRS_core"/>
</dbReference>
<dbReference type="InterPro" id="IPR001278">
    <property type="entry name" value="Arg-tRNA-ligase"/>
</dbReference>
<dbReference type="InterPro" id="IPR014729">
    <property type="entry name" value="Rossmann-like_a/b/a_fold"/>
</dbReference>
<dbReference type="Pfam" id="PF03485">
    <property type="entry name" value="Arg_tRNA_synt_N"/>
    <property type="match status" value="1"/>
</dbReference>
<evidence type="ECO:0000256" key="2">
    <source>
        <dbReference type="ARBA" id="ARBA00005594"/>
    </source>
</evidence>
<feature type="domain" description="DALR anticodon binding" evidence="15">
    <location>
        <begin position="549"/>
        <end position="674"/>
    </location>
</feature>
<dbReference type="InterPro" id="IPR009080">
    <property type="entry name" value="tRNAsynth_Ia_anticodon-bd"/>
</dbReference>
<dbReference type="SMART" id="SM01016">
    <property type="entry name" value="Arg_tRNA_synt_N"/>
    <property type="match status" value="1"/>
</dbReference>
<dbReference type="InterPro" id="IPR036695">
    <property type="entry name" value="Arg-tRNA-synth_N_sf"/>
</dbReference>
<evidence type="ECO:0000256" key="13">
    <source>
        <dbReference type="RuleBase" id="RU363038"/>
    </source>
</evidence>